<sequence>MTRAFRKRVKPRKFQRGDLVLKVLRGLISDPRGKFRPSWSGPYVIRDLTREGAAWLTDLDGNQFIEPPFEPHVVYYGLFFHSALHTFSDLGWGPTLVRFVFIDWIYEHCGHGVILRLFFLASLPVSFRLHFASSHRLPVSPVSIISIHFASVFPYVMMMRSRPRATSQSRMRALYDPSHHGSGRHIGSEDELFVVVTYCYICIPVGFSIFFYTHSSFILSLFVCFYPRRSSFHFMNDEFFGVWHYLLGDLGLCFPSFHSPFTPGLHYGPSRLHYFGGYRGSHIVFPFSLLASGHAPSLHAGFGSLYMYAGIPFHLAMLWTSKFELGHNSFFHPWSHLCLISGFFESFVGSPWTSYWGIPLCYQGVLSLSNGIPTPFSSWFLASCPSSIPYSTFPVLPTFSVLAHPFRYSPGPFSVLPHLFVPPDPSPVLARFHLSVLPIPRFSCLPSYLPGTLLRYSPGPISGTRPGFFRYLPEPFSVLPDHLSGTRPDPLSVLPRPLFGTPPSAPHTPPPRYLPEPFSGTADFVLARTFSGTRPDLPTPRPSVLPGAFRTCPNPSPVLARTFSVLAVFFSVLADSTIFRTCLPFRTRRIPHFSVLARTLLRTCLDQIPNLSRIVIGSPFIFLGIVPRSHSPFGQHDLFPLAFFIVGWDKIVGHLGSSLEFISLLHYMHFALTIHSFIHSTEEGHICRPSILSLDTGIYPSGVTSTHRSHMAPLGPLLGLVGVRASCGFVCGPLWCICGSFWRVTMAIFLVVHITL</sequence>
<organism evidence="2 3">
    <name type="scientific">Vitis vinifera</name>
    <name type="common">Grape</name>
    <dbReference type="NCBI Taxonomy" id="29760"/>
    <lineage>
        <taxon>Eukaryota</taxon>
        <taxon>Viridiplantae</taxon>
        <taxon>Streptophyta</taxon>
        <taxon>Embryophyta</taxon>
        <taxon>Tracheophyta</taxon>
        <taxon>Spermatophyta</taxon>
        <taxon>Magnoliopsida</taxon>
        <taxon>eudicotyledons</taxon>
        <taxon>Gunneridae</taxon>
        <taxon>Pentapetalae</taxon>
        <taxon>rosids</taxon>
        <taxon>Vitales</taxon>
        <taxon>Vitaceae</taxon>
        <taxon>Viteae</taxon>
        <taxon>Vitis</taxon>
    </lineage>
</organism>
<proteinExistence type="predicted"/>
<evidence type="ECO:0000313" key="2">
    <source>
        <dbReference type="EMBL" id="RVX11205.1"/>
    </source>
</evidence>
<feature type="transmembrane region" description="Helical" evidence="1">
    <location>
        <begin position="192"/>
        <end position="212"/>
    </location>
</feature>
<reference evidence="2 3" key="1">
    <citation type="journal article" date="2018" name="PLoS Genet.">
        <title>Population sequencing reveals clonal diversity and ancestral inbreeding in the grapevine cultivar Chardonnay.</title>
        <authorList>
            <person name="Roach M.J."/>
            <person name="Johnson D.L."/>
            <person name="Bohlmann J."/>
            <person name="van Vuuren H.J."/>
            <person name="Jones S.J."/>
            <person name="Pretorius I.S."/>
            <person name="Schmidt S.A."/>
            <person name="Borneman A.R."/>
        </authorList>
    </citation>
    <scope>NUCLEOTIDE SEQUENCE [LARGE SCALE GENOMIC DNA]</scope>
    <source>
        <strain evidence="3">cv. Chardonnay</strain>
        <tissue evidence="2">Leaf</tissue>
    </source>
</reference>
<dbReference type="EMBL" id="QGNW01000031">
    <property type="protein sequence ID" value="RVX11205.1"/>
    <property type="molecule type" value="Genomic_DNA"/>
</dbReference>
<accession>A0A438JQJ7</accession>
<dbReference type="Proteomes" id="UP000288805">
    <property type="component" value="Unassembled WGS sequence"/>
</dbReference>
<feature type="transmembrane region" description="Helical" evidence="1">
    <location>
        <begin position="113"/>
        <end position="131"/>
    </location>
</feature>
<protein>
    <submittedName>
        <fullName evidence="2">Uncharacterized protein</fullName>
    </submittedName>
</protein>
<feature type="transmembrane region" description="Helical" evidence="1">
    <location>
        <begin position="137"/>
        <end position="157"/>
    </location>
</feature>
<comment type="caution">
    <text evidence="2">The sequence shown here is derived from an EMBL/GenBank/DDBJ whole genome shotgun (WGS) entry which is preliminary data.</text>
</comment>
<evidence type="ECO:0000313" key="3">
    <source>
        <dbReference type="Proteomes" id="UP000288805"/>
    </source>
</evidence>
<name>A0A438JQJ7_VITVI</name>
<keyword evidence="1" id="KW-1133">Transmembrane helix</keyword>
<keyword evidence="1" id="KW-0812">Transmembrane</keyword>
<gene>
    <name evidence="2" type="ORF">CK203_019594</name>
</gene>
<evidence type="ECO:0000256" key="1">
    <source>
        <dbReference type="SAM" id="Phobius"/>
    </source>
</evidence>
<dbReference type="AlphaFoldDB" id="A0A438JQJ7"/>
<keyword evidence="1" id="KW-0472">Membrane</keyword>